<dbReference type="OrthoDB" id="3641178at2759"/>
<name>A0A9P8GFW6_AURME</name>
<sequence>MDKDLHSRINITPSFPFELHYIKALYLNHQYKECARKCEDLLDHHQDKPAHIIFLNLYAALSHEGLARIMHVYSVWRLPKISAAESAYNKALKACSSAEDDLDASSTLSTPGIALDTAMPKLGGTHARKRKNKPSLAHLGPGLEQSHTNSSKRAERINFSWPRTFTPLSCATVKAIQYSVCQDMMTPLEDPFTVSPSESSSGATSAQDTPIKTENLSANNSKDSFESPHPPSPTPSYKSAQPSASRAQAAYLTHLAALHAQISTHLHQLLDLKQSTTTEQEERVRRQSGSISSANNTKTNTRLPQSRSFWSFKDAEAEKQEKLTRIEEGRARGWKSERFDPKRYEELAENALAELE</sequence>
<comment type="caution">
    <text evidence="2">The sequence shown here is derived from an EMBL/GenBank/DDBJ whole genome shotgun (WGS) entry which is preliminary data.</text>
</comment>
<reference evidence="2" key="1">
    <citation type="journal article" date="2021" name="J Fungi (Basel)">
        <title>Virulence traits and population genomics of the black yeast Aureobasidium melanogenum.</title>
        <authorList>
            <person name="Cernosa A."/>
            <person name="Sun X."/>
            <person name="Gostincar C."/>
            <person name="Fang C."/>
            <person name="Gunde-Cimerman N."/>
            <person name="Song Z."/>
        </authorList>
    </citation>
    <scope>NUCLEOTIDE SEQUENCE</scope>
    <source>
        <strain evidence="2">EXF-8016</strain>
    </source>
</reference>
<proteinExistence type="predicted"/>
<accession>A0A9P8GFW6</accession>
<feature type="compositionally biased region" description="Polar residues" evidence="1">
    <location>
        <begin position="206"/>
        <end position="222"/>
    </location>
</feature>
<evidence type="ECO:0000313" key="2">
    <source>
        <dbReference type="EMBL" id="KAH0220915.1"/>
    </source>
</evidence>
<dbReference type="AlphaFoldDB" id="A0A9P8GFW6"/>
<evidence type="ECO:0000313" key="3">
    <source>
        <dbReference type="Proteomes" id="UP000767238"/>
    </source>
</evidence>
<feature type="non-terminal residue" evidence="2">
    <location>
        <position position="1"/>
    </location>
</feature>
<dbReference type="Proteomes" id="UP000767238">
    <property type="component" value="Unassembled WGS sequence"/>
</dbReference>
<feature type="region of interest" description="Disordered" evidence="1">
    <location>
        <begin position="276"/>
        <end position="302"/>
    </location>
</feature>
<feature type="compositionally biased region" description="Low complexity" evidence="1">
    <location>
        <begin position="195"/>
        <end position="205"/>
    </location>
</feature>
<dbReference type="EMBL" id="JAHFYH010000035">
    <property type="protein sequence ID" value="KAH0220915.1"/>
    <property type="molecule type" value="Genomic_DNA"/>
</dbReference>
<protein>
    <submittedName>
        <fullName evidence="2">Uncharacterized protein</fullName>
    </submittedName>
</protein>
<organism evidence="2 3">
    <name type="scientific">Aureobasidium melanogenum</name>
    <name type="common">Aureobasidium pullulans var. melanogenum</name>
    <dbReference type="NCBI Taxonomy" id="46634"/>
    <lineage>
        <taxon>Eukaryota</taxon>
        <taxon>Fungi</taxon>
        <taxon>Dikarya</taxon>
        <taxon>Ascomycota</taxon>
        <taxon>Pezizomycotina</taxon>
        <taxon>Dothideomycetes</taxon>
        <taxon>Dothideomycetidae</taxon>
        <taxon>Dothideales</taxon>
        <taxon>Saccotheciaceae</taxon>
        <taxon>Aureobasidium</taxon>
    </lineage>
</organism>
<evidence type="ECO:0000256" key="1">
    <source>
        <dbReference type="SAM" id="MobiDB-lite"/>
    </source>
</evidence>
<feature type="compositionally biased region" description="Polar residues" evidence="1">
    <location>
        <begin position="287"/>
        <end position="302"/>
    </location>
</feature>
<reference evidence="2" key="2">
    <citation type="submission" date="2021-08" db="EMBL/GenBank/DDBJ databases">
        <authorList>
            <person name="Gostincar C."/>
            <person name="Sun X."/>
            <person name="Song Z."/>
            <person name="Gunde-Cimerman N."/>
        </authorList>
    </citation>
    <scope>NUCLEOTIDE SEQUENCE</scope>
    <source>
        <strain evidence="2">EXF-8016</strain>
    </source>
</reference>
<feature type="region of interest" description="Disordered" evidence="1">
    <location>
        <begin position="117"/>
        <end position="152"/>
    </location>
</feature>
<gene>
    <name evidence="2" type="ORF">KCV03_g5313</name>
</gene>
<feature type="region of interest" description="Disordered" evidence="1">
    <location>
        <begin position="191"/>
        <end position="245"/>
    </location>
</feature>